<dbReference type="Gene3D" id="3.90.550.10">
    <property type="entry name" value="Spore Coat Polysaccharide Biosynthesis Protein SpsA, Chain A"/>
    <property type="match status" value="1"/>
</dbReference>
<feature type="transmembrane region" description="Helical" evidence="2">
    <location>
        <begin position="460"/>
        <end position="479"/>
    </location>
</feature>
<comment type="caution">
    <text evidence="3">The sequence shown here is derived from an EMBL/GenBank/DDBJ whole genome shotgun (WGS) entry which is preliminary data.</text>
</comment>
<feature type="transmembrane region" description="Helical" evidence="2">
    <location>
        <begin position="421"/>
        <end position="440"/>
    </location>
</feature>
<dbReference type="PANTHER" id="PTHR36851:SF1">
    <property type="entry name" value="GLYCO_TRANS_2-LIKE DOMAIN-CONTAINING PROTEIN"/>
    <property type="match status" value="1"/>
</dbReference>
<keyword evidence="2" id="KW-1133">Transmembrane helix</keyword>
<feature type="compositionally biased region" description="Basic and acidic residues" evidence="1">
    <location>
        <begin position="566"/>
        <end position="580"/>
    </location>
</feature>
<feature type="transmembrane region" description="Helical" evidence="2">
    <location>
        <begin position="20"/>
        <end position="39"/>
    </location>
</feature>
<keyword evidence="2" id="KW-0812">Transmembrane</keyword>
<evidence type="ECO:0008006" key="5">
    <source>
        <dbReference type="Google" id="ProtNLM"/>
    </source>
</evidence>
<sequence length="580" mass="65433">MIENEIPRGTRTPLYRAFEMLPAVVSYSLLVLVFVLPFIDPRLGAYYVLAVVGVMFFRAIRGSVDLARGFARFRASSRVDWSARLVDIGLALDGRRVPPSPPHSFRVHRHRALLDEVKADPDRFLHPNDLRHAVIVAAYNEPYDVIAPTIRSLAYSTTPGEQLLVFFAYEERGGDGIRETAHRLRAEYGHRFGAFEIVEHPTDLPDEIAGKGSNITYAGHAVSRWVKEHGIAPEHVLVTTLDCDNHPYDSYFDYVAYEYIASPDRKRTAYQPISLYITNIWDAPAVTRVIASANCFWNLTCTVRPFALRNFASHSQPLDALEEMGYWSKRTIVEDGHQYWRSYFHFRGNYRVVPIHVPIYQDAVMAGGLKDTLVAQFTQLSRWSYGASDVPFVAAGIFGRHRRAPFWAGFLRFLNLLEGHISLACVSLIIAMGGWIPFLVMRTTGGSDAFIEQMPYVVGLVQQIAMISLLISILVYRAVLPPRPVYYSRRRHLFMYLQWLLYPATILTFNASTALYSQGRLLVGRYRERFDVTEKMTAASAGVPGAAAVALDAPTSAAWIGRGHARPSDRGSTVEHSRER</sequence>
<name>A0ABP5EZQ7_9MICO</name>
<accession>A0ABP5EZQ7</accession>
<evidence type="ECO:0000256" key="1">
    <source>
        <dbReference type="SAM" id="MobiDB-lite"/>
    </source>
</evidence>
<reference evidence="4" key="1">
    <citation type="journal article" date="2019" name="Int. J. Syst. Evol. Microbiol.">
        <title>The Global Catalogue of Microorganisms (GCM) 10K type strain sequencing project: providing services to taxonomists for standard genome sequencing and annotation.</title>
        <authorList>
            <consortium name="The Broad Institute Genomics Platform"/>
            <consortium name="The Broad Institute Genome Sequencing Center for Infectious Disease"/>
            <person name="Wu L."/>
            <person name="Ma J."/>
        </authorList>
    </citation>
    <scope>NUCLEOTIDE SEQUENCE [LARGE SCALE GENOMIC DNA]</scope>
    <source>
        <strain evidence="4">JCM 14546</strain>
    </source>
</reference>
<proteinExistence type="predicted"/>
<keyword evidence="2" id="KW-0472">Membrane</keyword>
<protein>
    <recommendedName>
        <fullName evidence="5">Glycosyltransferase, catalytic subunit of cellulose synthase and poly-beta-1,6-N-acetylglucosamine synthase</fullName>
    </recommendedName>
</protein>
<evidence type="ECO:0000313" key="4">
    <source>
        <dbReference type="Proteomes" id="UP001500755"/>
    </source>
</evidence>
<gene>
    <name evidence="3" type="ORF">GCM10009755_24520</name>
</gene>
<dbReference type="EMBL" id="BAAANO010000025">
    <property type="protein sequence ID" value="GAA2012180.1"/>
    <property type="molecule type" value="Genomic_DNA"/>
</dbReference>
<feature type="transmembrane region" description="Helical" evidence="2">
    <location>
        <begin position="45"/>
        <end position="64"/>
    </location>
</feature>
<dbReference type="SUPFAM" id="SSF53448">
    <property type="entry name" value="Nucleotide-diphospho-sugar transferases"/>
    <property type="match status" value="1"/>
</dbReference>
<feature type="region of interest" description="Disordered" evidence="1">
    <location>
        <begin position="561"/>
        <end position="580"/>
    </location>
</feature>
<dbReference type="Proteomes" id="UP001500755">
    <property type="component" value="Unassembled WGS sequence"/>
</dbReference>
<dbReference type="InterPro" id="IPR029044">
    <property type="entry name" value="Nucleotide-diphossugar_trans"/>
</dbReference>
<dbReference type="RefSeq" id="WP_344310097.1">
    <property type="nucleotide sequence ID" value="NZ_BAAANO010000025.1"/>
</dbReference>
<feature type="transmembrane region" description="Helical" evidence="2">
    <location>
        <begin position="499"/>
        <end position="517"/>
    </location>
</feature>
<dbReference type="PANTHER" id="PTHR36851">
    <property type="entry name" value="UNNAMED PRODUCT"/>
    <property type="match status" value="1"/>
</dbReference>
<organism evidence="3 4">
    <name type="scientific">Brevibacterium samyangense</name>
    <dbReference type="NCBI Taxonomy" id="366888"/>
    <lineage>
        <taxon>Bacteria</taxon>
        <taxon>Bacillati</taxon>
        <taxon>Actinomycetota</taxon>
        <taxon>Actinomycetes</taxon>
        <taxon>Micrococcales</taxon>
        <taxon>Brevibacteriaceae</taxon>
        <taxon>Brevibacterium</taxon>
    </lineage>
</organism>
<evidence type="ECO:0000256" key="2">
    <source>
        <dbReference type="SAM" id="Phobius"/>
    </source>
</evidence>
<keyword evidence="4" id="KW-1185">Reference proteome</keyword>
<evidence type="ECO:0000313" key="3">
    <source>
        <dbReference type="EMBL" id="GAA2012180.1"/>
    </source>
</evidence>